<comment type="caution">
    <text evidence="3">The sequence shown here is derived from an EMBL/GenBank/DDBJ whole genome shotgun (WGS) entry which is preliminary data.</text>
</comment>
<protein>
    <submittedName>
        <fullName evidence="3">16S rRNA (Guanine(966)-N(2))-methyltransferase RsmD</fullName>
        <ecNumber evidence="3">2.1.1.171</ecNumber>
    </submittedName>
</protein>
<dbReference type="SUPFAM" id="SSF53335">
    <property type="entry name" value="S-adenosyl-L-methionine-dependent methyltransferases"/>
    <property type="match status" value="1"/>
</dbReference>
<dbReference type="Proteomes" id="UP001597145">
    <property type="component" value="Unassembled WGS sequence"/>
</dbReference>
<dbReference type="PIRSF" id="PIRSF004553">
    <property type="entry name" value="CHP00095"/>
    <property type="match status" value="1"/>
</dbReference>
<dbReference type="NCBIfam" id="TIGR00095">
    <property type="entry name" value="16S rRNA (guanine(966)-N(2))-methyltransferase RsmD"/>
    <property type="match status" value="1"/>
</dbReference>
<evidence type="ECO:0000256" key="1">
    <source>
        <dbReference type="ARBA" id="ARBA00022603"/>
    </source>
</evidence>
<dbReference type="GO" id="GO:0052913">
    <property type="term" value="F:16S rRNA (guanine(966)-N(2))-methyltransferase activity"/>
    <property type="evidence" value="ECO:0007669"/>
    <property type="project" value="UniProtKB-EC"/>
</dbReference>
<keyword evidence="1 3" id="KW-0489">Methyltransferase</keyword>
<dbReference type="Pfam" id="PF03602">
    <property type="entry name" value="Cons_hypoth95"/>
    <property type="match status" value="1"/>
</dbReference>
<dbReference type="EMBL" id="JBHUCP010000049">
    <property type="protein sequence ID" value="MFD1535108.1"/>
    <property type="molecule type" value="Genomic_DNA"/>
</dbReference>
<evidence type="ECO:0000313" key="3">
    <source>
        <dbReference type="EMBL" id="MFD1535108.1"/>
    </source>
</evidence>
<name>A0ABW4FY87_9PSEU</name>
<accession>A0ABW4FY87</accession>
<evidence type="ECO:0000256" key="2">
    <source>
        <dbReference type="ARBA" id="ARBA00022679"/>
    </source>
</evidence>
<dbReference type="InterPro" id="IPR004398">
    <property type="entry name" value="RNA_MeTrfase_RsmD"/>
</dbReference>
<dbReference type="EC" id="2.1.1.171" evidence="3"/>
<dbReference type="RefSeq" id="WP_343981127.1">
    <property type="nucleotide sequence ID" value="NZ_BAAAJG010000013.1"/>
</dbReference>
<keyword evidence="4" id="KW-1185">Reference proteome</keyword>
<dbReference type="Gene3D" id="3.40.50.150">
    <property type="entry name" value="Vaccinia Virus protein VP39"/>
    <property type="match status" value="1"/>
</dbReference>
<reference evidence="4" key="1">
    <citation type="journal article" date="2019" name="Int. J. Syst. Evol. Microbiol.">
        <title>The Global Catalogue of Microorganisms (GCM) 10K type strain sequencing project: providing services to taxonomists for standard genome sequencing and annotation.</title>
        <authorList>
            <consortium name="The Broad Institute Genomics Platform"/>
            <consortium name="The Broad Institute Genome Sequencing Center for Infectious Disease"/>
            <person name="Wu L."/>
            <person name="Ma J."/>
        </authorList>
    </citation>
    <scope>NUCLEOTIDE SEQUENCE [LARGE SCALE GENOMIC DNA]</scope>
    <source>
        <strain evidence="4">JCM 12165</strain>
    </source>
</reference>
<evidence type="ECO:0000313" key="4">
    <source>
        <dbReference type="Proteomes" id="UP001597145"/>
    </source>
</evidence>
<dbReference type="InterPro" id="IPR029063">
    <property type="entry name" value="SAM-dependent_MTases_sf"/>
</dbReference>
<dbReference type="PANTHER" id="PTHR43542">
    <property type="entry name" value="METHYLTRANSFERASE"/>
    <property type="match status" value="1"/>
</dbReference>
<keyword evidence="2 3" id="KW-0808">Transferase</keyword>
<dbReference type="PANTHER" id="PTHR43542:SF1">
    <property type="entry name" value="METHYLTRANSFERASE"/>
    <property type="match status" value="1"/>
</dbReference>
<proteinExistence type="predicted"/>
<organism evidence="3 4">
    <name type="scientific">Pseudonocardia aurantiaca</name>
    <dbReference type="NCBI Taxonomy" id="75290"/>
    <lineage>
        <taxon>Bacteria</taxon>
        <taxon>Bacillati</taxon>
        <taxon>Actinomycetota</taxon>
        <taxon>Actinomycetes</taxon>
        <taxon>Pseudonocardiales</taxon>
        <taxon>Pseudonocardiaceae</taxon>
        <taxon>Pseudonocardia</taxon>
    </lineage>
</organism>
<sequence length="188" mass="19559">MTRIIAGVAGGRRLAVPPKGTRPTSDRVREALFSALDNDPGLDGAAVLDLCAGSGALGLEALSRGAAHALFVESDRRAAGVLRRNVEQLGLPGATVVAAAAATVLAAPAERPHDVVLVDPPYDVPDAEVAGWLAAAEAHGWLAEDATVVVERAGRGGAFPWPPPLRAVRERRYGDTTLHTALRYGPRL</sequence>
<dbReference type="CDD" id="cd02440">
    <property type="entry name" value="AdoMet_MTases"/>
    <property type="match status" value="1"/>
</dbReference>
<gene>
    <name evidence="3" type="primary">rsmD</name>
    <name evidence="3" type="ORF">ACFSCY_37445</name>
</gene>